<evidence type="ECO:0000256" key="9">
    <source>
        <dbReference type="ARBA" id="ARBA00023136"/>
    </source>
</evidence>
<dbReference type="EMBL" id="KZ454987">
    <property type="protein sequence ID" value="PKI85720.1"/>
    <property type="molecule type" value="Genomic_DNA"/>
</dbReference>
<proteinExistence type="inferred from homology"/>
<dbReference type="STRING" id="2020962.A0A2N1JGP9"/>
<dbReference type="PANTHER" id="PTHR12878:SF0">
    <property type="entry name" value="NADH DEHYDROGENASE [UBIQUINONE] 1 ALPHA SUBCOMPLEX SUBUNIT 2"/>
    <property type="match status" value="1"/>
</dbReference>
<keyword evidence="7" id="KW-0249">Electron transport</keyword>
<keyword evidence="9" id="KW-0472">Membrane</keyword>
<evidence type="ECO:0000256" key="4">
    <source>
        <dbReference type="ARBA" id="ARBA00022448"/>
    </source>
</evidence>
<keyword evidence="5" id="KW-0679">Respiratory chain</keyword>
<dbReference type="AlphaFoldDB" id="A0A2N1JGP9"/>
<evidence type="ECO:0000256" key="1">
    <source>
        <dbReference type="ARBA" id="ARBA00003195"/>
    </source>
</evidence>
<dbReference type="SUPFAM" id="SSF52833">
    <property type="entry name" value="Thioredoxin-like"/>
    <property type="match status" value="1"/>
</dbReference>
<evidence type="ECO:0000256" key="2">
    <source>
        <dbReference type="ARBA" id="ARBA00004443"/>
    </source>
</evidence>
<keyword evidence="8" id="KW-0496">Mitochondrion</keyword>
<protein>
    <submittedName>
        <fullName evidence="12">Uncharacterized protein</fullName>
    </submittedName>
</protein>
<evidence type="ECO:0000256" key="7">
    <source>
        <dbReference type="ARBA" id="ARBA00022982"/>
    </source>
</evidence>
<dbReference type="Gene3D" id="3.40.30.10">
    <property type="entry name" value="Glutaredoxin"/>
    <property type="match status" value="1"/>
</dbReference>
<name>A0A2N1JGP9_9BASI</name>
<accession>A0A2N1JGP9</accession>
<gene>
    <name evidence="12" type="ORF">MVES_000736</name>
</gene>
<comment type="subcellular location">
    <subcellularLocation>
        <location evidence="2">Mitochondrion inner membrane</location>
        <topology evidence="2">Peripheral membrane protein</topology>
        <orientation evidence="2">Matrix side</orientation>
    </subcellularLocation>
</comment>
<keyword evidence="6" id="KW-0999">Mitochondrion inner membrane</keyword>
<keyword evidence="4" id="KW-0813">Transport</keyword>
<evidence type="ECO:0000259" key="10">
    <source>
        <dbReference type="SMART" id="SM00916"/>
    </source>
</evidence>
<dbReference type="SMART" id="SM00995">
    <property type="entry name" value="AD"/>
    <property type="match status" value="1"/>
</dbReference>
<reference evidence="12 13" key="1">
    <citation type="submission" date="2017-10" db="EMBL/GenBank/DDBJ databases">
        <title>A novel species of cold-tolerant Malassezia isolated from bats.</title>
        <authorList>
            <person name="Lorch J.M."/>
            <person name="Palmer J.M."/>
            <person name="Vanderwolf K.J."/>
            <person name="Schmidt K.Z."/>
            <person name="Verant M.L."/>
            <person name="Weller T.J."/>
            <person name="Blehert D.S."/>
        </authorList>
    </citation>
    <scope>NUCLEOTIDE SEQUENCE [LARGE SCALE GENOMIC DNA]</scope>
    <source>
        <strain evidence="12 13">NWHC:44797-103</strain>
    </source>
</reference>
<comment type="similarity">
    <text evidence="3">Belongs to the complex I NDUFA2 subunit family.</text>
</comment>
<dbReference type="OrthoDB" id="1057137at2759"/>
<keyword evidence="13" id="KW-1185">Reference proteome</keyword>
<dbReference type="InterPro" id="IPR036249">
    <property type="entry name" value="Thioredoxin-like_sf"/>
</dbReference>
<evidence type="ECO:0000256" key="8">
    <source>
        <dbReference type="ARBA" id="ARBA00023128"/>
    </source>
</evidence>
<evidence type="ECO:0000256" key="3">
    <source>
        <dbReference type="ARBA" id="ARBA00008939"/>
    </source>
</evidence>
<evidence type="ECO:0000256" key="5">
    <source>
        <dbReference type="ARBA" id="ARBA00022660"/>
    </source>
</evidence>
<dbReference type="PANTHER" id="PTHR12878">
    <property type="entry name" value="NADH-UBIQUINONE OXIDOREDUCTASE B8 SUBUNIT"/>
    <property type="match status" value="1"/>
</dbReference>
<dbReference type="InterPro" id="IPR016464">
    <property type="entry name" value="NADH_Ub_cplx-1_asu_su-2"/>
</dbReference>
<comment type="function">
    <text evidence="1">Accessory subunit of the mitochondrial membrane respiratory chain NADH dehydrogenase (Complex I), that is believed not to be involved in catalysis. Complex I functions in the transfer of electrons from NADH to the respiratory chain. The immediate electron acceptor for the enzyme is believed to be ubiquinone.</text>
</comment>
<organism evidence="12 13">
    <name type="scientific">Malassezia vespertilionis</name>
    <dbReference type="NCBI Taxonomy" id="2020962"/>
    <lineage>
        <taxon>Eukaryota</taxon>
        <taxon>Fungi</taxon>
        <taxon>Dikarya</taxon>
        <taxon>Basidiomycota</taxon>
        <taxon>Ustilaginomycotina</taxon>
        <taxon>Malasseziomycetes</taxon>
        <taxon>Malasseziales</taxon>
        <taxon>Malasseziaceae</taxon>
        <taxon>Malassezia</taxon>
    </lineage>
</organism>
<evidence type="ECO:0000313" key="12">
    <source>
        <dbReference type="EMBL" id="PKI85720.1"/>
    </source>
</evidence>
<evidence type="ECO:0000259" key="11">
    <source>
        <dbReference type="SMART" id="SM00995"/>
    </source>
</evidence>
<dbReference type="SMART" id="SM00916">
    <property type="entry name" value="L51_S25_CI-B8"/>
    <property type="match status" value="1"/>
</dbReference>
<dbReference type="InterPro" id="IPR007741">
    <property type="entry name" value="Ribosomal_mL43/mS25/NADH_DH"/>
</dbReference>
<dbReference type="InterPro" id="IPR019181">
    <property type="entry name" value="LSM12_ABD"/>
</dbReference>
<dbReference type="GO" id="GO:0005743">
    <property type="term" value="C:mitochondrial inner membrane"/>
    <property type="evidence" value="ECO:0007669"/>
    <property type="project" value="UniProtKB-SubCell"/>
</dbReference>
<dbReference type="Pfam" id="PF05047">
    <property type="entry name" value="L51_S25_CI-B8"/>
    <property type="match status" value="1"/>
</dbReference>
<feature type="domain" description="LSM12 anticodon-binding" evidence="11">
    <location>
        <begin position="123"/>
        <end position="203"/>
    </location>
</feature>
<evidence type="ECO:0000313" key="13">
    <source>
        <dbReference type="Proteomes" id="UP000232875"/>
    </source>
</evidence>
<feature type="domain" description="Ribosomal protein/NADH dehydrogenase" evidence="10">
    <location>
        <begin position="239"/>
        <end position="309"/>
    </location>
</feature>
<dbReference type="Proteomes" id="UP000232875">
    <property type="component" value="Unassembled WGS sequence"/>
</dbReference>
<dbReference type="Pfam" id="PF09793">
    <property type="entry name" value="AD"/>
    <property type="match status" value="1"/>
</dbReference>
<sequence>MTTSSAAPQDVLLSSVGKPLRLHVPYKSFDPPAYGAASETVVGRLWTYDAGVDLVVLETGAAPDLPTALHRAPAAIVYNSPYGRVNSTTSGFKLIRGTQIAGVEFLTEEEYHVHTNYVSELCTIPPVSLAAMEVRDAASVQKSLERILRIGPKAAGEVGQTVLPCRWQGAHIIVLDEVVVSGPDYDVSSTYVPNMSREQIDRILEHGDVSTGEHLNVDGAQYKANTWMRVTKVVRDPLAFFPDGFWKFVQEYYPVMKQHNPNVPILLREATSTPARMFIRLERGIERSVDLNAFEVPAIKKKFSEMLSQ</sequence>
<evidence type="ECO:0000256" key="6">
    <source>
        <dbReference type="ARBA" id="ARBA00022792"/>
    </source>
</evidence>